<gene>
    <name evidence="2" type="ORF">PVAND_009401</name>
</gene>
<proteinExistence type="predicted"/>
<comment type="caution">
    <text evidence="2">The sequence shown here is derived from an EMBL/GenBank/DDBJ whole genome shotgun (WGS) entry which is preliminary data.</text>
</comment>
<feature type="transmembrane region" description="Helical" evidence="1">
    <location>
        <begin position="42"/>
        <end position="64"/>
    </location>
</feature>
<dbReference type="AlphaFoldDB" id="A0A9J6CDE9"/>
<accession>A0A9J6CDE9</accession>
<reference evidence="2" key="1">
    <citation type="submission" date="2021-03" db="EMBL/GenBank/DDBJ databases">
        <title>Chromosome level genome of the anhydrobiotic midge Polypedilum vanderplanki.</title>
        <authorList>
            <person name="Yoshida Y."/>
            <person name="Kikawada T."/>
            <person name="Gusev O."/>
        </authorList>
    </citation>
    <scope>NUCLEOTIDE SEQUENCE</scope>
    <source>
        <strain evidence="2">NIAS01</strain>
        <tissue evidence="2">Whole body or cell culture</tissue>
    </source>
</reference>
<keyword evidence="1" id="KW-0472">Membrane</keyword>
<dbReference type="Proteomes" id="UP001107558">
    <property type="component" value="Chromosome 1"/>
</dbReference>
<sequence>MKCSACLEKKCKRKYKNRNECVGKNEDIDCSCLCQVTLKRTIIVTSLSVIFGCAIVFGGAFLMAIYNDNIYLVIIGDAIIIGFGCILVGFSLKKLHSGDRMSLSNTFQGVFLKMFCPKYTYKTSSL</sequence>
<protein>
    <submittedName>
        <fullName evidence="2">Uncharacterized protein</fullName>
    </submittedName>
</protein>
<keyword evidence="1" id="KW-0812">Transmembrane</keyword>
<keyword evidence="3" id="KW-1185">Reference proteome</keyword>
<dbReference type="EMBL" id="JADBJN010000001">
    <property type="protein sequence ID" value="KAG5679864.1"/>
    <property type="molecule type" value="Genomic_DNA"/>
</dbReference>
<keyword evidence="1" id="KW-1133">Transmembrane helix</keyword>
<evidence type="ECO:0000256" key="1">
    <source>
        <dbReference type="SAM" id="Phobius"/>
    </source>
</evidence>
<evidence type="ECO:0000313" key="2">
    <source>
        <dbReference type="EMBL" id="KAG5679864.1"/>
    </source>
</evidence>
<evidence type="ECO:0000313" key="3">
    <source>
        <dbReference type="Proteomes" id="UP001107558"/>
    </source>
</evidence>
<name>A0A9J6CDE9_POLVA</name>
<feature type="transmembrane region" description="Helical" evidence="1">
    <location>
        <begin position="70"/>
        <end position="92"/>
    </location>
</feature>
<organism evidence="2 3">
    <name type="scientific">Polypedilum vanderplanki</name>
    <name type="common">Sleeping chironomid midge</name>
    <dbReference type="NCBI Taxonomy" id="319348"/>
    <lineage>
        <taxon>Eukaryota</taxon>
        <taxon>Metazoa</taxon>
        <taxon>Ecdysozoa</taxon>
        <taxon>Arthropoda</taxon>
        <taxon>Hexapoda</taxon>
        <taxon>Insecta</taxon>
        <taxon>Pterygota</taxon>
        <taxon>Neoptera</taxon>
        <taxon>Endopterygota</taxon>
        <taxon>Diptera</taxon>
        <taxon>Nematocera</taxon>
        <taxon>Chironomoidea</taxon>
        <taxon>Chironomidae</taxon>
        <taxon>Chironominae</taxon>
        <taxon>Polypedilum</taxon>
        <taxon>Polypedilum</taxon>
    </lineage>
</organism>